<dbReference type="InterPro" id="IPR024986">
    <property type="entry name" value="Nipped-B_C"/>
</dbReference>
<keyword evidence="14" id="KW-1185">Reference proteome</keyword>
<feature type="compositionally biased region" description="Basic residues" evidence="11">
    <location>
        <begin position="1811"/>
        <end position="1821"/>
    </location>
</feature>
<dbReference type="GO" id="GO:0061775">
    <property type="term" value="F:cohesin loader activity"/>
    <property type="evidence" value="ECO:0007669"/>
    <property type="project" value="InterPro"/>
</dbReference>
<dbReference type="GO" id="GO:0003682">
    <property type="term" value="F:chromatin binding"/>
    <property type="evidence" value="ECO:0007669"/>
    <property type="project" value="TreeGrafter"/>
</dbReference>
<dbReference type="Gene3D" id="3.30.40.10">
    <property type="entry name" value="Zinc/RING finger domain, C3HC4 (zinc finger)"/>
    <property type="match status" value="1"/>
</dbReference>
<feature type="compositionally biased region" description="Basic residues" evidence="11">
    <location>
        <begin position="776"/>
        <end position="789"/>
    </location>
</feature>
<dbReference type="InterPro" id="IPR011011">
    <property type="entry name" value="Znf_FYVE_PHD"/>
</dbReference>
<organism evidence="13 14">
    <name type="scientific">Triparma columacea</name>
    <dbReference type="NCBI Taxonomy" id="722753"/>
    <lineage>
        <taxon>Eukaryota</taxon>
        <taxon>Sar</taxon>
        <taxon>Stramenopiles</taxon>
        <taxon>Ochrophyta</taxon>
        <taxon>Bolidophyceae</taxon>
        <taxon>Parmales</taxon>
        <taxon>Triparmaceae</taxon>
        <taxon>Triparma</taxon>
    </lineage>
</organism>
<accession>A0A9W7GL44</accession>
<feature type="region of interest" description="Disordered" evidence="11">
    <location>
        <begin position="1"/>
        <end position="48"/>
    </location>
</feature>
<feature type="compositionally biased region" description="Acidic residues" evidence="11">
    <location>
        <begin position="1825"/>
        <end position="1842"/>
    </location>
</feature>
<feature type="compositionally biased region" description="Low complexity" evidence="11">
    <location>
        <begin position="1880"/>
        <end position="1889"/>
    </location>
</feature>
<dbReference type="Pfam" id="PF12765">
    <property type="entry name" value="Cohesin_HEAT"/>
    <property type="match status" value="2"/>
</dbReference>
<name>A0A9W7GL44_9STRA</name>
<evidence type="ECO:0000256" key="8">
    <source>
        <dbReference type="ARBA" id="ARBA00023306"/>
    </source>
</evidence>
<dbReference type="GO" id="GO:0010468">
    <property type="term" value="P:regulation of gene expression"/>
    <property type="evidence" value="ECO:0007669"/>
    <property type="project" value="InterPro"/>
</dbReference>
<evidence type="ECO:0000256" key="10">
    <source>
        <dbReference type="RuleBase" id="RU364107"/>
    </source>
</evidence>
<dbReference type="OrthoDB" id="39031at2759"/>
<gene>
    <name evidence="13" type="ORF">TrCOL_g668</name>
</gene>
<evidence type="ECO:0000256" key="6">
    <source>
        <dbReference type="ARBA" id="ARBA00022833"/>
    </source>
</evidence>
<keyword evidence="6" id="KW-0862">Zinc</keyword>
<evidence type="ECO:0000256" key="4">
    <source>
        <dbReference type="ARBA" id="ARBA00022737"/>
    </source>
</evidence>
<dbReference type="Gene3D" id="1.25.10.10">
    <property type="entry name" value="Leucine-rich Repeat Variant"/>
    <property type="match status" value="1"/>
</dbReference>
<dbReference type="Pfam" id="PF00628">
    <property type="entry name" value="PHD"/>
    <property type="match status" value="1"/>
</dbReference>
<dbReference type="EMBL" id="BRYA01000273">
    <property type="protein sequence ID" value="GMI45962.1"/>
    <property type="molecule type" value="Genomic_DNA"/>
</dbReference>
<feature type="region of interest" description="Disordered" evidence="11">
    <location>
        <begin position="76"/>
        <end position="108"/>
    </location>
</feature>
<feature type="compositionally biased region" description="Basic residues" evidence="11">
    <location>
        <begin position="1890"/>
        <end position="1904"/>
    </location>
</feature>
<keyword evidence="8 10" id="KW-0131">Cell cycle</keyword>
<dbReference type="Pfam" id="PF12830">
    <property type="entry name" value="Nipped-B_C"/>
    <property type="match status" value="1"/>
</dbReference>
<dbReference type="Proteomes" id="UP001165065">
    <property type="component" value="Unassembled WGS sequence"/>
</dbReference>
<sequence>MDIFPSPRPPSASKTPASSLFPSPLASSTGSSQPPPEKAPRAPCVEGDDVDKLLTYLEKLTESCDRRSEALHHNTSIDAPISESSQGSSQESGCPQESKAIPQPSNPTNCLLTPTEITQLGIRVSSLHSYDLTNFLKRQENYLDNDASYLLPTDHISSVLDNLHIAASSGISVDLPNLALNFFNYDSIDSINSDPTSFNANMNEYVRSQSFKAQYQCSLRSVTASKILLDLMSFRGVERTAVREEVVEDIVQLFKQVMNSHVIPCIDPTTFKIKVTKSTTPSAAATSSILHTPLPLVHYLQQTVPTTITFLESFNSFLNQIPISDPQLLTVTHTMLQTLHLIPATATPKATNLLHSLQLATLDILSTVFQLYPRHRTIILEDLFSVMLKLPNNKKTLRTYQVDTYELTSTADVDPDETREEDDAAAIFEDDDNGATSIINVDSQTSHIQMVTAAVLLMVQSCVTNPQASTSLSGIHHPTAMSEFFVTQLLNRTSKKQLDSGNPFKVVLLNIIDDLLLTHMHPSFPASILLLKTFSSTIAMHAFHYNSKSSRTMEATYLTTCFEILGKISANFSTHLSALRNSTLHLPMTANFLTPEEVDGDREEDTSCICGRSHITNTFMLDCDRCHKWFHGSCVKVRKDEIPDTWVCDECQMLLCAKEQQKLTFDLFEELFGDEGSFDESARRVSITPSSGNKLMSKEESGQLQKERRDQMEKIVFRQLLLDYLSTRDKDNDEICRKFQIAKWVDDLEGDIMPLEGLDGTPLTPEDASTGNSGRRSNRNKKSTQKKRKKLEESGNNRKIVLQNKITQHQISHLQNQWEKRKTNKSDENDTILSPYASMKLLQTVNAQTDVLETFPRLLGTILRLMGDPLVALRKPAVKALNQIISADPRMMFHRVVKKAVAKCFVDDAISVREAAVTLVGNYVLQSPKVAYTYHEALLNRLEDTGVSVRKAVVKIFRDVLLTQPLYPQRTETCCALVGRFNDPKEEEAIRDSIYDIFMNLWFSKSSSKKIMATTTTAADSDSDEKTPNKKNGTTSSSMITPNATGSSAPAAFRNEFCASALQIIDVVSKMKDTSFLANLVRNLLFSLGEGEKISKLAQRKKRRVEAERTCSQIVAQCAEELVCWDEEGEGGEGRKSLIGIVSTLNVFAEAAPNLLLPHLDTILPYLKTDSNDNINQTICTHLCNILSCTASIMSNVTIKQIATSDVVEDLLLMVLRCGPEGVSASVKALSFLGAHVGLGQPRNIIKVKLFKKSREFYSYLMRTKAVTDDHSKLKGAVRNNIMRALQMLGSVCKYNTDMFTGSDIALVSSSPMEAEDLRYANLSINAFNLFRIFLDKVDDPTKTSSLRAMSGVFIGTPKLFLQAEQLGLIDEVMGPTSSTAMQRQALECWCEVLLYQEKRVEELNLKAAAKMNNKSEGNGGVGSPNKSISQKVSGDQDSDACLAGGVLTCKADAFYGFCMSTDIGIRRATVKLIGRMLRQGLINPNDAIPNLLALQGDVGSGGVREEALRLLGIEAEKRPEMLRQRVRMGIERGMKLQNRLGKSFSPVLRMPGGGVESVFGRVYVDNIRSDKMLRQNLFKSLLGVFVDGEDEASDFVLNYVGATLAHLPFLNLNEVLNIIYQGSGIVAVDGNAVVDSLKKVVKAMGVEGEDEDGDDCGEMGWEEIGTLFALDWKGMEEPLEKLKGLLRKADAIVVLLRLKFFLKKVYGIADNKIDEYTPMEKGRQTPLSQPDAMPVFDVLSATKDYKGPLKRRGGNKYSTGDEEVDELIWKLANFRRLMCQYEGDFELTKAATVVVQKATAEEGKVVAEKKKPKGKKKKKKKVEEEDDDEMLEEFEDEEEQGMADRGLTEDDFNDIDLDEDDFDDDEPLFMKLQKKAAAEAKAAAAKSKSGGKKGSTGKKRRVAAVKVGDDDDDDFVTPKVTKRRRRSVR</sequence>
<proteinExistence type="inferred from homology"/>
<reference evidence="14" key="1">
    <citation type="journal article" date="2023" name="Commun. Biol.">
        <title>Genome analysis of Parmales, the sister group of diatoms, reveals the evolutionary specialization of diatoms from phago-mixotrophs to photoautotrophs.</title>
        <authorList>
            <person name="Ban H."/>
            <person name="Sato S."/>
            <person name="Yoshikawa S."/>
            <person name="Yamada K."/>
            <person name="Nakamura Y."/>
            <person name="Ichinomiya M."/>
            <person name="Sato N."/>
            <person name="Blanc-Mathieu R."/>
            <person name="Endo H."/>
            <person name="Kuwata A."/>
            <person name="Ogata H."/>
        </authorList>
    </citation>
    <scope>NUCLEOTIDE SEQUENCE [LARGE SCALE GENOMIC DNA]</scope>
</reference>
<dbReference type="InterPro" id="IPR011989">
    <property type="entry name" value="ARM-like"/>
</dbReference>
<feature type="region of interest" description="Disordered" evidence="11">
    <location>
        <begin position="1877"/>
        <end position="1930"/>
    </location>
</feature>
<feature type="domain" description="PHD-type" evidence="12">
    <location>
        <begin position="605"/>
        <end position="654"/>
    </location>
</feature>
<keyword evidence="5 9" id="KW-0863">Zinc-finger</keyword>
<dbReference type="InterPro" id="IPR033031">
    <property type="entry name" value="Scc2/Nipped-B"/>
</dbReference>
<dbReference type="GO" id="GO:0090694">
    <property type="term" value="C:Scc2-Scc4 cohesin loading complex"/>
    <property type="evidence" value="ECO:0007669"/>
    <property type="project" value="TreeGrafter"/>
</dbReference>
<evidence type="ECO:0000256" key="11">
    <source>
        <dbReference type="SAM" id="MobiDB-lite"/>
    </source>
</evidence>
<dbReference type="InterPro" id="IPR001965">
    <property type="entry name" value="Znf_PHD"/>
</dbReference>
<feature type="compositionally biased region" description="Basic residues" evidence="11">
    <location>
        <begin position="1921"/>
        <end position="1930"/>
    </location>
</feature>
<dbReference type="GO" id="GO:1990414">
    <property type="term" value="P:replication-born double-strand break repair via sister chromatid exchange"/>
    <property type="evidence" value="ECO:0007669"/>
    <property type="project" value="TreeGrafter"/>
</dbReference>
<feature type="compositionally biased region" description="Low complexity" evidence="11">
    <location>
        <begin position="16"/>
        <end position="28"/>
    </location>
</feature>
<feature type="compositionally biased region" description="Low complexity" evidence="11">
    <location>
        <begin position="82"/>
        <end position="93"/>
    </location>
</feature>
<evidence type="ECO:0000256" key="7">
    <source>
        <dbReference type="ARBA" id="ARBA00023242"/>
    </source>
</evidence>
<feature type="region of interest" description="Disordered" evidence="11">
    <location>
        <begin position="1806"/>
        <end position="1865"/>
    </location>
</feature>
<evidence type="ECO:0000256" key="1">
    <source>
        <dbReference type="ARBA" id="ARBA00004123"/>
    </source>
</evidence>
<feature type="region of interest" description="Disordered" evidence="11">
    <location>
        <begin position="1016"/>
        <end position="1047"/>
    </location>
</feature>
<dbReference type="GO" id="GO:0034087">
    <property type="term" value="P:establishment of mitotic sister chromatid cohesion"/>
    <property type="evidence" value="ECO:0007669"/>
    <property type="project" value="TreeGrafter"/>
</dbReference>
<evidence type="ECO:0000313" key="14">
    <source>
        <dbReference type="Proteomes" id="UP001165065"/>
    </source>
</evidence>
<dbReference type="SUPFAM" id="SSF57903">
    <property type="entry name" value="FYVE/PHD zinc finger"/>
    <property type="match status" value="1"/>
</dbReference>
<evidence type="ECO:0000313" key="13">
    <source>
        <dbReference type="EMBL" id="GMI45962.1"/>
    </source>
</evidence>
<keyword evidence="4 10" id="KW-0677">Repeat</keyword>
<dbReference type="GO" id="GO:0071169">
    <property type="term" value="P:establishment of protein localization to chromatin"/>
    <property type="evidence" value="ECO:0007669"/>
    <property type="project" value="TreeGrafter"/>
</dbReference>
<dbReference type="SMART" id="SM00249">
    <property type="entry name" value="PHD"/>
    <property type="match status" value="1"/>
</dbReference>
<dbReference type="InterPro" id="IPR013083">
    <property type="entry name" value="Znf_RING/FYVE/PHD"/>
</dbReference>
<feature type="region of interest" description="Disordered" evidence="11">
    <location>
        <begin position="756"/>
        <end position="798"/>
    </location>
</feature>
<evidence type="ECO:0000256" key="9">
    <source>
        <dbReference type="PROSITE-ProRule" id="PRU00146"/>
    </source>
</evidence>
<feature type="compositionally biased region" description="Pro residues" evidence="11">
    <location>
        <begin position="1"/>
        <end position="10"/>
    </location>
</feature>
<evidence type="ECO:0000259" key="12">
    <source>
        <dbReference type="PROSITE" id="PS50016"/>
    </source>
</evidence>
<keyword evidence="3" id="KW-0479">Metal-binding</keyword>
<dbReference type="InterPro" id="IPR026003">
    <property type="entry name" value="Cohesin_HEAT"/>
</dbReference>
<evidence type="ECO:0000256" key="2">
    <source>
        <dbReference type="ARBA" id="ARBA00009252"/>
    </source>
</evidence>
<evidence type="ECO:0000256" key="5">
    <source>
        <dbReference type="ARBA" id="ARBA00022771"/>
    </source>
</evidence>
<dbReference type="InterPro" id="IPR019786">
    <property type="entry name" value="Zinc_finger_PHD-type_CS"/>
</dbReference>
<dbReference type="PROSITE" id="PS01359">
    <property type="entry name" value="ZF_PHD_1"/>
    <property type="match status" value="1"/>
</dbReference>
<comment type="caution">
    <text evidence="13">The sequence shown here is derived from an EMBL/GenBank/DDBJ whole genome shotgun (WGS) entry which is preliminary data.</text>
</comment>
<keyword evidence="7 10" id="KW-0539">Nucleus</keyword>
<dbReference type="GO" id="GO:0008270">
    <property type="term" value="F:zinc ion binding"/>
    <property type="evidence" value="ECO:0007669"/>
    <property type="project" value="UniProtKB-KW"/>
</dbReference>
<dbReference type="InterPro" id="IPR019787">
    <property type="entry name" value="Znf_PHD-finger"/>
</dbReference>
<dbReference type="GO" id="GO:0140588">
    <property type="term" value="P:chromatin looping"/>
    <property type="evidence" value="ECO:0007669"/>
    <property type="project" value="InterPro"/>
</dbReference>
<dbReference type="PROSITE" id="PS50016">
    <property type="entry name" value="ZF_PHD_2"/>
    <property type="match status" value="1"/>
</dbReference>
<feature type="compositionally biased region" description="Polar residues" evidence="11">
    <location>
        <begin position="1030"/>
        <end position="1047"/>
    </location>
</feature>
<evidence type="ECO:0000256" key="3">
    <source>
        <dbReference type="ARBA" id="ARBA00022723"/>
    </source>
</evidence>
<dbReference type="PANTHER" id="PTHR21704:SF18">
    <property type="entry name" value="NIPPED-B-LIKE PROTEIN"/>
    <property type="match status" value="1"/>
</dbReference>
<feature type="compositionally biased region" description="Acidic residues" evidence="11">
    <location>
        <begin position="1850"/>
        <end position="1865"/>
    </location>
</feature>
<dbReference type="SUPFAM" id="SSF48371">
    <property type="entry name" value="ARM repeat"/>
    <property type="match status" value="1"/>
</dbReference>
<comment type="similarity">
    <text evidence="2 10">Belongs to the SCC2/Nipped-B family.</text>
</comment>
<comment type="subcellular location">
    <subcellularLocation>
        <location evidence="1 10">Nucleus</location>
    </subcellularLocation>
</comment>
<dbReference type="InterPro" id="IPR016024">
    <property type="entry name" value="ARM-type_fold"/>
</dbReference>
<dbReference type="PANTHER" id="PTHR21704">
    <property type="entry name" value="NIPPED-B-LIKE PROTEIN DELANGIN SCC2-RELATED"/>
    <property type="match status" value="1"/>
</dbReference>
<protein>
    <recommendedName>
        <fullName evidence="10">Sister chromatid cohesion protein</fullName>
    </recommendedName>
</protein>